<feature type="compositionally biased region" description="Polar residues" evidence="1">
    <location>
        <begin position="18"/>
        <end position="38"/>
    </location>
</feature>
<reference evidence="2" key="1">
    <citation type="journal article" date="2015" name="Nature">
        <title>Complex archaea that bridge the gap between prokaryotes and eukaryotes.</title>
        <authorList>
            <person name="Spang A."/>
            <person name="Saw J.H."/>
            <person name="Jorgensen S.L."/>
            <person name="Zaremba-Niedzwiedzka K."/>
            <person name="Martijn J."/>
            <person name="Lind A.E."/>
            <person name="van Eijk R."/>
            <person name="Schleper C."/>
            <person name="Guy L."/>
            <person name="Ettema T.J."/>
        </authorList>
    </citation>
    <scope>NUCLEOTIDE SEQUENCE</scope>
</reference>
<organism evidence="2">
    <name type="scientific">marine sediment metagenome</name>
    <dbReference type="NCBI Taxonomy" id="412755"/>
    <lineage>
        <taxon>unclassified sequences</taxon>
        <taxon>metagenomes</taxon>
        <taxon>ecological metagenomes</taxon>
    </lineage>
</organism>
<accession>A0A0F9S8V0</accession>
<feature type="compositionally biased region" description="Basic and acidic residues" evidence="1">
    <location>
        <begin position="39"/>
        <end position="57"/>
    </location>
</feature>
<comment type="caution">
    <text evidence="2">The sequence shown here is derived from an EMBL/GenBank/DDBJ whole genome shotgun (WGS) entry which is preliminary data.</text>
</comment>
<name>A0A0F9S8V0_9ZZZZ</name>
<dbReference type="EMBL" id="LAZR01002179">
    <property type="protein sequence ID" value="KKN33426.1"/>
    <property type="molecule type" value="Genomic_DNA"/>
</dbReference>
<feature type="compositionally biased region" description="Acidic residues" evidence="1">
    <location>
        <begin position="78"/>
        <end position="89"/>
    </location>
</feature>
<feature type="compositionally biased region" description="Polar residues" evidence="1">
    <location>
        <begin position="184"/>
        <end position="208"/>
    </location>
</feature>
<sequence>MSEEQKTVVEEVVDDAQPEQQQDTSQEVQPSSETATQDKSQDHNWREMRQSMEELKRHNYALETEITRISAAQKPKAEEEDLDGADEDISTVGQTKKLIRREASKIAREIVRQRESQTVEERLRLKYADYDEIVNKKNLETLFASAPELVKMLKAHQDDPYEQAIGAYKLMKQFGVSREDSVKLQDNQAKPRSVNSVGQTSALSQANAFSRGLTPDLRKQLYNEMKEAAKQA</sequence>
<protein>
    <submittedName>
        <fullName evidence="2">Uncharacterized protein</fullName>
    </submittedName>
</protein>
<evidence type="ECO:0000313" key="2">
    <source>
        <dbReference type="EMBL" id="KKN33426.1"/>
    </source>
</evidence>
<gene>
    <name evidence="2" type="ORF">LCGC14_0803930</name>
</gene>
<feature type="region of interest" description="Disordered" evidence="1">
    <location>
        <begin position="182"/>
        <end position="211"/>
    </location>
</feature>
<proteinExistence type="predicted"/>
<dbReference type="AlphaFoldDB" id="A0A0F9S8V0"/>
<feature type="region of interest" description="Disordered" evidence="1">
    <location>
        <begin position="1"/>
        <end position="89"/>
    </location>
</feature>
<evidence type="ECO:0000256" key="1">
    <source>
        <dbReference type="SAM" id="MobiDB-lite"/>
    </source>
</evidence>